<evidence type="ECO:0000313" key="3">
    <source>
        <dbReference type="Proteomes" id="UP000075806"/>
    </source>
</evidence>
<gene>
    <name evidence="2" type="ORF">AZF04_13225</name>
</gene>
<keyword evidence="1" id="KW-1133">Transmembrane helix</keyword>
<dbReference type="Proteomes" id="UP000075806">
    <property type="component" value="Unassembled WGS sequence"/>
</dbReference>
<comment type="caution">
    <text evidence="2">The sequence shown here is derived from an EMBL/GenBank/DDBJ whole genome shotgun (WGS) entry which is preliminary data.</text>
</comment>
<keyword evidence="1" id="KW-0812">Transmembrane</keyword>
<reference evidence="2" key="1">
    <citation type="submission" date="2016-02" db="EMBL/GenBank/DDBJ databases">
        <title>Genome sequence of Bacillus trypoxylicola KCTC 13244(T).</title>
        <authorList>
            <person name="Jeong H."/>
            <person name="Park S.-H."/>
            <person name="Choi S.-K."/>
        </authorList>
    </citation>
    <scope>NUCLEOTIDE SEQUENCE [LARGE SCALE GENOMIC DNA]</scope>
    <source>
        <strain evidence="2">KCTC 13244</strain>
    </source>
</reference>
<dbReference type="RefSeq" id="WP_061950218.1">
    <property type="nucleotide sequence ID" value="NZ_LTAO01000039.1"/>
</dbReference>
<feature type="transmembrane region" description="Helical" evidence="1">
    <location>
        <begin position="122"/>
        <end position="143"/>
    </location>
</feature>
<sequence length="203" mass="23337">MRIPKVVGITSWLLTCLYFVIEPLFIWTSTVPYSYLNQAMSDLGVTACGENTYPSVSFEICSPYAEWMNILFIINGITFIIGVLYLAQYLEINWRNTLATLFILLIGIGNIFSGIYPANIDLFWHSIFVVIGMITIFPGMWLYGKSLARGKYWTYFCCITLFVVTLLILLGIFIYMPLGLLQRLFYFILFIWGFILSIKLSKA</sequence>
<proteinExistence type="predicted"/>
<feature type="transmembrane region" description="Helical" evidence="1">
    <location>
        <begin position="184"/>
        <end position="201"/>
    </location>
</feature>
<name>A0A162CQP0_9BACI</name>
<dbReference type="AlphaFoldDB" id="A0A162CQP0"/>
<dbReference type="EMBL" id="LTAO01000039">
    <property type="protein sequence ID" value="KYG26041.1"/>
    <property type="molecule type" value="Genomic_DNA"/>
</dbReference>
<dbReference type="InterPro" id="IPR009339">
    <property type="entry name" value="DUF998"/>
</dbReference>
<keyword evidence="3" id="KW-1185">Reference proteome</keyword>
<evidence type="ECO:0000256" key="1">
    <source>
        <dbReference type="SAM" id="Phobius"/>
    </source>
</evidence>
<feature type="transmembrane region" description="Helical" evidence="1">
    <location>
        <begin position="155"/>
        <end position="178"/>
    </location>
</feature>
<accession>A0A162CQP0</accession>
<dbReference type="Pfam" id="PF06197">
    <property type="entry name" value="DUF998"/>
    <property type="match status" value="1"/>
</dbReference>
<evidence type="ECO:0000313" key="2">
    <source>
        <dbReference type="EMBL" id="KYG26041.1"/>
    </source>
</evidence>
<protein>
    <recommendedName>
        <fullName evidence="4">DUF998 domain-containing protein</fullName>
    </recommendedName>
</protein>
<feature type="transmembrane region" description="Helical" evidence="1">
    <location>
        <begin position="98"/>
        <end position="116"/>
    </location>
</feature>
<organism evidence="2 3">
    <name type="scientific">Alkalihalobacillus trypoxylicola</name>
    <dbReference type="NCBI Taxonomy" id="519424"/>
    <lineage>
        <taxon>Bacteria</taxon>
        <taxon>Bacillati</taxon>
        <taxon>Bacillota</taxon>
        <taxon>Bacilli</taxon>
        <taxon>Bacillales</taxon>
        <taxon>Bacillaceae</taxon>
        <taxon>Alkalihalobacillus</taxon>
    </lineage>
</organism>
<dbReference type="InterPro" id="IPR036197">
    <property type="entry name" value="NarG-like_sf"/>
</dbReference>
<evidence type="ECO:0008006" key="4">
    <source>
        <dbReference type="Google" id="ProtNLM"/>
    </source>
</evidence>
<keyword evidence="1" id="KW-0472">Membrane</keyword>
<dbReference type="OrthoDB" id="2388530at2"/>
<dbReference type="SUPFAM" id="SSF103501">
    <property type="entry name" value="Respiratory nitrate reductase 1 gamma chain"/>
    <property type="match status" value="1"/>
</dbReference>
<feature type="transmembrane region" description="Helical" evidence="1">
    <location>
        <begin position="67"/>
        <end position="86"/>
    </location>
</feature>
<feature type="transmembrane region" description="Helical" evidence="1">
    <location>
        <begin position="12"/>
        <end position="35"/>
    </location>
</feature>